<evidence type="ECO:0000313" key="4">
    <source>
        <dbReference type="Proteomes" id="UP000481252"/>
    </source>
</evidence>
<reference evidence="3 4" key="1">
    <citation type="submission" date="2020-02" db="EMBL/GenBank/DDBJ databases">
        <title>Genome sequence of the type strain CGMCC 1.15528 of Mesorhizobium zhangyense.</title>
        <authorList>
            <person name="Gao J."/>
            <person name="Sun J."/>
        </authorList>
    </citation>
    <scope>NUCLEOTIDE SEQUENCE [LARGE SCALE GENOMIC DNA]</scope>
    <source>
        <strain evidence="3 4">CGMCC 1.15528</strain>
    </source>
</reference>
<dbReference type="Pfam" id="PF00174">
    <property type="entry name" value="Oxidored_molyb"/>
    <property type="match status" value="1"/>
</dbReference>
<dbReference type="Proteomes" id="UP000481252">
    <property type="component" value="Unassembled WGS sequence"/>
</dbReference>
<proteinExistence type="predicted"/>
<evidence type="ECO:0000259" key="2">
    <source>
        <dbReference type="Pfam" id="PF00174"/>
    </source>
</evidence>
<dbReference type="InterPro" id="IPR000572">
    <property type="entry name" value="OxRdtase_Mopterin-bd_dom"/>
</dbReference>
<keyword evidence="1" id="KW-0732">Signal</keyword>
<evidence type="ECO:0000256" key="1">
    <source>
        <dbReference type="SAM" id="SignalP"/>
    </source>
</evidence>
<dbReference type="AlphaFoldDB" id="A0A7C9V585"/>
<dbReference type="Gene3D" id="3.90.420.10">
    <property type="entry name" value="Oxidoreductase, molybdopterin-binding domain"/>
    <property type="match status" value="1"/>
</dbReference>
<dbReference type="RefSeq" id="WP_165114683.1">
    <property type="nucleotide sequence ID" value="NZ_JAAKZG010000002.1"/>
</dbReference>
<dbReference type="EMBL" id="JAAKZG010000002">
    <property type="protein sequence ID" value="NGN40223.1"/>
    <property type="molecule type" value="Genomic_DNA"/>
</dbReference>
<name>A0A7C9V585_9HYPH</name>
<evidence type="ECO:0000313" key="3">
    <source>
        <dbReference type="EMBL" id="NGN40223.1"/>
    </source>
</evidence>
<feature type="domain" description="Oxidoreductase molybdopterin-binding" evidence="2">
    <location>
        <begin position="58"/>
        <end position="161"/>
    </location>
</feature>
<sequence>MRTVRILLAVFALLAVPLAATAKDMTGIALSGVGVEAGTLTAADLAKFPVTEMEVSFMTKKGMETGRYKGVLLWPVLQEKGLAKLAGDHHEDLAHTFLVTASDGYRIAFSVGEIAPDFGNRAILLATERDGKSLQDEGFRLVVPNDARGARSVKGVVSIEIK</sequence>
<comment type="caution">
    <text evidence="3">The sequence shown here is derived from an EMBL/GenBank/DDBJ whole genome shotgun (WGS) entry which is preliminary data.</text>
</comment>
<dbReference type="InterPro" id="IPR036374">
    <property type="entry name" value="OxRdtase_Mopterin-bd_sf"/>
</dbReference>
<keyword evidence="4" id="KW-1185">Reference proteome</keyword>
<feature type="chain" id="PRO_5028859424" evidence="1">
    <location>
        <begin position="23"/>
        <end position="162"/>
    </location>
</feature>
<dbReference type="SUPFAM" id="SSF56524">
    <property type="entry name" value="Oxidoreductase molybdopterin-binding domain"/>
    <property type="match status" value="1"/>
</dbReference>
<protein>
    <submittedName>
        <fullName evidence="3">Molybdopterin-dependent oxidoreductase</fullName>
    </submittedName>
</protein>
<gene>
    <name evidence="3" type="ORF">G6N74_04030</name>
</gene>
<accession>A0A7C9V585</accession>
<organism evidence="3 4">
    <name type="scientific">Mesorhizobium zhangyense</name>
    <dbReference type="NCBI Taxonomy" id="1776730"/>
    <lineage>
        <taxon>Bacteria</taxon>
        <taxon>Pseudomonadati</taxon>
        <taxon>Pseudomonadota</taxon>
        <taxon>Alphaproteobacteria</taxon>
        <taxon>Hyphomicrobiales</taxon>
        <taxon>Phyllobacteriaceae</taxon>
        <taxon>Mesorhizobium</taxon>
    </lineage>
</organism>
<feature type="signal peptide" evidence="1">
    <location>
        <begin position="1"/>
        <end position="22"/>
    </location>
</feature>